<dbReference type="RefSeq" id="WP_317329232.1">
    <property type="nucleotide sequence ID" value="NZ_JAWJZA010000009.1"/>
</dbReference>
<keyword evidence="2" id="KW-1185">Reference proteome</keyword>
<name>A0ABU3Z629_9FIRM</name>
<gene>
    <name evidence="1" type="ORF">RVY80_00685</name>
</gene>
<evidence type="ECO:0000313" key="1">
    <source>
        <dbReference type="EMBL" id="MDV5087372.1"/>
    </source>
</evidence>
<proteinExistence type="predicted"/>
<organism evidence="1 2">
    <name type="scientific">Veillonella absiana</name>
    <dbReference type="NCBI Taxonomy" id="3079305"/>
    <lineage>
        <taxon>Bacteria</taxon>
        <taxon>Bacillati</taxon>
        <taxon>Bacillota</taxon>
        <taxon>Negativicutes</taxon>
        <taxon>Veillonellales</taxon>
        <taxon>Veillonellaceae</taxon>
        <taxon>Veillonella</taxon>
    </lineage>
</organism>
<dbReference type="Proteomes" id="UP001272515">
    <property type="component" value="Unassembled WGS sequence"/>
</dbReference>
<accession>A0ABU3Z629</accession>
<evidence type="ECO:0000313" key="2">
    <source>
        <dbReference type="Proteomes" id="UP001272515"/>
    </source>
</evidence>
<evidence type="ECO:0008006" key="3">
    <source>
        <dbReference type="Google" id="ProtNLM"/>
    </source>
</evidence>
<reference evidence="1 2" key="1">
    <citation type="submission" date="2023-10" db="EMBL/GenBank/DDBJ databases">
        <title>Veillonella sp. nov., isolated from a pig farm feces dump.</title>
        <authorList>
            <person name="Chang Y.-H."/>
        </authorList>
    </citation>
    <scope>NUCLEOTIDE SEQUENCE [LARGE SCALE GENOMIC DNA]</scope>
    <source>
        <strain evidence="1 2">YH-vei2233</strain>
    </source>
</reference>
<dbReference type="EMBL" id="JAWJZB010000001">
    <property type="protein sequence ID" value="MDV5087372.1"/>
    <property type="molecule type" value="Genomic_DNA"/>
</dbReference>
<protein>
    <recommendedName>
        <fullName evidence="3">Transposase</fullName>
    </recommendedName>
</protein>
<sequence>MYNGILLERSFQNVQCSATDKVDASQLATMNHHMCYQMISPTTTSMHWKEGETLGRWSNVYYATSCNSVHGFWSAIEKGEFIKQDMSKSGFYGIELSLKVPNKRQNLLYKGNRLKHLLDALIASCHAYIGDYLEGISKWLAIRTGDGIASIRNSLVSESRNVLGQYELLRYNSKSGRCFWNPRDNDCMMIKILVEEEERTDVEWGAFYCVFR</sequence>
<comment type="caution">
    <text evidence="1">The sequence shown here is derived from an EMBL/GenBank/DDBJ whole genome shotgun (WGS) entry which is preliminary data.</text>
</comment>